<sequence length="189" mass="20522">TTAGRLSIHAIARNSNTHSHPFHNPGETLPFSYLLFLIYFVVLRGPSGKEPTICIVGPLFVIVGVSLVLLHHGAPPLLHGGIDPLYSPWISRLLATLFPLAKVLHIPLQICGAPIFSLAAIPTLFQYFRYFDPPTPPSRGWTSVPPTSACWSLPSVEVGNFLQLQLLGTKLLLCCKISQPKSFGLGHVG</sequence>
<feature type="transmembrane region" description="Helical" evidence="1">
    <location>
        <begin position="53"/>
        <end position="74"/>
    </location>
</feature>
<feature type="transmembrane region" description="Helical" evidence="1">
    <location>
        <begin position="94"/>
        <end position="121"/>
    </location>
</feature>
<reference evidence="2" key="2">
    <citation type="journal article" date="2024" name="Plant">
        <title>Genomic evolution and insights into agronomic trait innovations of Sesamum species.</title>
        <authorList>
            <person name="Miao H."/>
            <person name="Wang L."/>
            <person name="Qu L."/>
            <person name="Liu H."/>
            <person name="Sun Y."/>
            <person name="Le M."/>
            <person name="Wang Q."/>
            <person name="Wei S."/>
            <person name="Zheng Y."/>
            <person name="Lin W."/>
            <person name="Duan Y."/>
            <person name="Cao H."/>
            <person name="Xiong S."/>
            <person name="Wang X."/>
            <person name="Wei L."/>
            <person name="Li C."/>
            <person name="Ma Q."/>
            <person name="Ju M."/>
            <person name="Zhao R."/>
            <person name="Li G."/>
            <person name="Mu C."/>
            <person name="Tian Q."/>
            <person name="Mei H."/>
            <person name="Zhang T."/>
            <person name="Gao T."/>
            <person name="Zhang H."/>
        </authorList>
    </citation>
    <scope>NUCLEOTIDE SEQUENCE</scope>
    <source>
        <strain evidence="2">3651</strain>
    </source>
</reference>
<feature type="non-terminal residue" evidence="2">
    <location>
        <position position="1"/>
    </location>
</feature>
<dbReference type="Proteomes" id="UP001293254">
    <property type="component" value="Unassembled WGS sequence"/>
</dbReference>
<protein>
    <submittedName>
        <fullName evidence="2">Uncharacterized protein</fullName>
    </submittedName>
</protein>
<keyword evidence="1" id="KW-0472">Membrane</keyword>
<comment type="caution">
    <text evidence="2">The sequence shown here is derived from an EMBL/GenBank/DDBJ whole genome shotgun (WGS) entry which is preliminary data.</text>
</comment>
<evidence type="ECO:0000313" key="3">
    <source>
        <dbReference type="Proteomes" id="UP001293254"/>
    </source>
</evidence>
<gene>
    <name evidence="2" type="ORF">Salat_0654800</name>
</gene>
<feature type="transmembrane region" description="Helical" evidence="1">
    <location>
        <begin position="29"/>
        <end position="46"/>
    </location>
</feature>
<keyword evidence="1" id="KW-1133">Transmembrane helix</keyword>
<evidence type="ECO:0000256" key="1">
    <source>
        <dbReference type="SAM" id="Phobius"/>
    </source>
</evidence>
<keyword evidence="1" id="KW-0812">Transmembrane</keyword>
<dbReference type="EMBL" id="JACGWO010000002">
    <property type="protein sequence ID" value="KAK4434919.1"/>
    <property type="molecule type" value="Genomic_DNA"/>
</dbReference>
<reference evidence="2" key="1">
    <citation type="submission" date="2020-06" db="EMBL/GenBank/DDBJ databases">
        <authorList>
            <person name="Li T."/>
            <person name="Hu X."/>
            <person name="Zhang T."/>
            <person name="Song X."/>
            <person name="Zhang H."/>
            <person name="Dai N."/>
            <person name="Sheng W."/>
            <person name="Hou X."/>
            <person name="Wei L."/>
        </authorList>
    </citation>
    <scope>NUCLEOTIDE SEQUENCE</scope>
    <source>
        <strain evidence="2">3651</strain>
        <tissue evidence="2">Leaf</tissue>
    </source>
</reference>
<accession>A0AAE1YRH5</accession>
<evidence type="ECO:0000313" key="2">
    <source>
        <dbReference type="EMBL" id="KAK4434919.1"/>
    </source>
</evidence>
<proteinExistence type="predicted"/>
<keyword evidence="3" id="KW-1185">Reference proteome</keyword>
<name>A0AAE1YRH5_9LAMI</name>
<organism evidence="2 3">
    <name type="scientific">Sesamum alatum</name>
    <dbReference type="NCBI Taxonomy" id="300844"/>
    <lineage>
        <taxon>Eukaryota</taxon>
        <taxon>Viridiplantae</taxon>
        <taxon>Streptophyta</taxon>
        <taxon>Embryophyta</taxon>
        <taxon>Tracheophyta</taxon>
        <taxon>Spermatophyta</taxon>
        <taxon>Magnoliopsida</taxon>
        <taxon>eudicotyledons</taxon>
        <taxon>Gunneridae</taxon>
        <taxon>Pentapetalae</taxon>
        <taxon>asterids</taxon>
        <taxon>lamiids</taxon>
        <taxon>Lamiales</taxon>
        <taxon>Pedaliaceae</taxon>
        <taxon>Sesamum</taxon>
    </lineage>
</organism>
<dbReference type="AlphaFoldDB" id="A0AAE1YRH5"/>